<evidence type="ECO:0000259" key="7">
    <source>
        <dbReference type="PROSITE" id="PS50110"/>
    </source>
</evidence>
<protein>
    <submittedName>
        <fullName evidence="8">DNA-binding response regulator</fullName>
    </submittedName>
</protein>
<dbReference type="EMBL" id="BMFT01000002">
    <property type="protein sequence ID" value="GGH31561.1"/>
    <property type="molecule type" value="Genomic_DNA"/>
</dbReference>
<dbReference type="SMART" id="SM00421">
    <property type="entry name" value="HTH_LUXR"/>
    <property type="match status" value="1"/>
</dbReference>
<comment type="caution">
    <text evidence="8">The sequence shown here is derived from an EMBL/GenBank/DDBJ whole genome shotgun (WGS) entry which is preliminary data.</text>
</comment>
<reference evidence="9" key="1">
    <citation type="journal article" date="2019" name="Int. J. Syst. Evol. Microbiol.">
        <title>The Global Catalogue of Microorganisms (GCM) 10K type strain sequencing project: providing services to taxonomists for standard genome sequencing and annotation.</title>
        <authorList>
            <consortium name="The Broad Institute Genomics Platform"/>
            <consortium name="The Broad Institute Genome Sequencing Center for Infectious Disease"/>
            <person name="Wu L."/>
            <person name="Ma J."/>
        </authorList>
    </citation>
    <scope>NUCLEOTIDE SEQUENCE [LARGE SCALE GENOMIC DNA]</scope>
    <source>
        <strain evidence="9">CGMCC 1.12769</strain>
    </source>
</reference>
<keyword evidence="9" id="KW-1185">Reference proteome</keyword>
<dbReference type="PROSITE" id="PS50043">
    <property type="entry name" value="HTH_LUXR_2"/>
    <property type="match status" value="1"/>
</dbReference>
<keyword evidence="1 5" id="KW-0597">Phosphoprotein</keyword>
<proteinExistence type="predicted"/>
<dbReference type="InterPro" id="IPR000792">
    <property type="entry name" value="Tscrpt_reg_LuxR_C"/>
</dbReference>
<feature type="domain" description="HTH luxR-type" evidence="6">
    <location>
        <begin position="143"/>
        <end position="208"/>
    </location>
</feature>
<feature type="modified residue" description="4-aspartylphosphate" evidence="5">
    <location>
        <position position="53"/>
    </location>
</feature>
<keyword evidence="4" id="KW-0804">Transcription</keyword>
<dbReference type="GO" id="GO:0003677">
    <property type="term" value="F:DNA binding"/>
    <property type="evidence" value="ECO:0007669"/>
    <property type="project" value="UniProtKB-KW"/>
</dbReference>
<evidence type="ECO:0000313" key="8">
    <source>
        <dbReference type="EMBL" id="GGH31561.1"/>
    </source>
</evidence>
<accession>A0ABQ1YN39</accession>
<evidence type="ECO:0000313" key="9">
    <source>
        <dbReference type="Proteomes" id="UP000659344"/>
    </source>
</evidence>
<dbReference type="InterPro" id="IPR039420">
    <property type="entry name" value="WalR-like"/>
</dbReference>
<dbReference type="PANTHER" id="PTHR43214:SF1">
    <property type="entry name" value="TRANSCRIPTIONAL REGULATORY PROTEIN COMA"/>
    <property type="match status" value="1"/>
</dbReference>
<keyword evidence="2" id="KW-0805">Transcription regulation</keyword>
<dbReference type="PANTHER" id="PTHR43214">
    <property type="entry name" value="TWO-COMPONENT RESPONSE REGULATOR"/>
    <property type="match status" value="1"/>
</dbReference>
<dbReference type="CDD" id="cd17535">
    <property type="entry name" value="REC_NarL-like"/>
    <property type="match status" value="1"/>
</dbReference>
<dbReference type="SUPFAM" id="SSF46894">
    <property type="entry name" value="C-terminal effector domain of the bipartite response regulators"/>
    <property type="match status" value="1"/>
</dbReference>
<feature type="domain" description="Response regulatory" evidence="7">
    <location>
        <begin position="3"/>
        <end position="118"/>
    </location>
</feature>
<evidence type="ECO:0000256" key="3">
    <source>
        <dbReference type="ARBA" id="ARBA00023125"/>
    </source>
</evidence>
<dbReference type="Gene3D" id="3.40.50.2300">
    <property type="match status" value="1"/>
</dbReference>
<dbReference type="Pfam" id="PF00072">
    <property type="entry name" value="Response_reg"/>
    <property type="match status" value="1"/>
</dbReference>
<evidence type="ECO:0000256" key="4">
    <source>
        <dbReference type="ARBA" id="ARBA00023163"/>
    </source>
</evidence>
<organism evidence="8 9">
    <name type="scientific">Paenibacillus segetis</name>
    <dbReference type="NCBI Taxonomy" id="1325360"/>
    <lineage>
        <taxon>Bacteria</taxon>
        <taxon>Bacillati</taxon>
        <taxon>Bacillota</taxon>
        <taxon>Bacilli</taxon>
        <taxon>Bacillales</taxon>
        <taxon>Paenibacillaceae</taxon>
        <taxon>Paenibacillus</taxon>
    </lineage>
</organism>
<dbReference type="SUPFAM" id="SSF52172">
    <property type="entry name" value="CheY-like"/>
    <property type="match status" value="1"/>
</dbReference>
<evidence type="ECO:0000256" key="1">
    <source>
        <dbReference type="ARBA" id="ARBA00022553"/>
    </source>
</evidence>
<dbReference type="InterPro" id="IPR001789">
    <property type="entry name" value="Sig_transdc_resp-reg_receiver"/>
</dbReference>
<dbReference type="InterPro" id="IPR016032">
    <property type="entry name" value="Sig_transdc_resp-reg_C-effctor"/>
</dbReference>
<sequence length="217" mass="24791">MIQILLADDHPSVMEGTRVMLEQEEDMEVCLANSAQEVLELVSSNTFDVMLLDLYMADDNGIELAKQVLTMHPDAIILIYTGFDIYDHFNLMIETGIHGFILKTMSREQLITTIRYALKGEVILPTSLVRQLRRTTLKISDGMEGETPTISNREYIILKEITKGRSNREIAEYVLMSQRSLEYCLTKLFQRLNVKSRIEAVMKAKQLGILTDSDLIQ</sequence>
<dbReference type="InterPro" id="IPR011006">
    <property type="entry name" value="CheY-like_superfamily"/>
</dbReference>
<evidence type="ECO:0000259" key="6">
    <source>
        <dbReference type="PROSITE" id="PS50043"/>
    </source>
</evidence>
<dbReference type="RefSeq" id="WP_188541176.1">
    <property type="nucleotide sequence ID" value="NZ_BMFT01000002.1"/>
</dbReference>
<keyword evidence="3 8" id="KW-0238">DNA-binding</keyword>
<name>A0ABQ1YN39_9BACL</name>
<dbReference type="PROSITE" id="PS50110">
    <property type="entry name" value="RESPONSE_REGULATORY"/>
    <property type="match status" value="1"/>
</dbReference>
<dbReference type="InterPro" id="IPR058245">
    <property type="entry name" value="NreC/VraR/RcsB-like_REC"/>
</dbReference>
<dbReference type="Proteomes" id="UP000659344">
    <property type="component" value="Unassembled WGS sequence"/>
</dbReference>
<gene>
    <name evidence="8" type="ORF">GCM10008013_35350</name>
</gene>
<dbReference type="Pfam" id="PF00196">
    <property type="entry name" value="GerE"/>
    <property type="match status" value="1"/>
</dbReference>
<evidence type="ECO:0000256" key="5">
    <source>
        <dbReference type="PROSITE-ProRule" id="PRU00169"/>
    </source>
</evidence>
<evidence type="ECO:0000256" key="2">
    <source>
        <dbReference type="ARBA" id="ARBA00023015"/>
    </source>
</evidence>
<dbReference type="SMART" id="SM00448">
    <property type="entry name" value="REC"/>
    <property type="match status" value="1"/>
</dbReference>